<organism evidence="1">
    <name type="scientific">Arundo donax</name>
    <name type="common">Giant reed</name>
    <name type="synonym">Donax arundinaceus</name>
    <dbReference type="NCBI Taxonomy" id="35708"/>
    <lineage>
        <taxon>Eukaryota</taxon>
        <taxon>Viridiplantae</taxon>
        <taxon>Streptophyta</taxon>
        <taxon>Embryophyta</taxon>
        <taxon>Tracheophyta</taxon>
        <taxon>Spermatophyta</taxon>
        <taxon>Magnoliopsida</taxon>
        <taxon>Liliopsida</taxon>
        <taxon>Poales</taxon>
        <taxon>Poaceae</taxon>
        <taxon>PACMAD clade</taxon>
        <taxon>Arundinoideae</taxon>
        <taxon>Arundineae</taxon>
        <taxon>Arundo</taxon>
    </lineage>
</organism>
<protein>
    <submittedName>
        <fullName evidence="1">Uncharacterized protein</fullName>
    </submittedName>
</protein>
<reference evidence="1" key="1">
    <citation type="submission" date="2014-09" db="EMBL/GenBank/DDBJ databases">
        <authorList>
            <person name="Magalhaes I.L.F."/>
            <person name="Oliveira U."/>
            <person name="Santos F.R."/>
            <person name="Vidigal T.H.D.A."/>
            <person name="Brescovit A.D."/>
            <person name="Santos A.J."/>
        </authorList>
    </citation>
    <scope>NUCLEOTIDE SEQUENCE</scope>
    <source>
        <tissue evidence="1">Shoot tissue taken approximately 20 cm above the soil surface</tissue>
    </source>
</reference>
<sequence>MLHEIFWVWFQWLKWIPSAKAN</sequence>
<name>A0A0A9BRE1_ARUDO</name>
<dbReference type="AlphaFoldDB" id="A0A0A9BRE1"/>
<reference evidence="1" key="2">
    <citation type="journal article" date="2015" name="Data Brief">
        <title>Shoot transcriptome of the giant reed, Arundo donax.</title>
        <authorList>
            <person name="Barrero R.A."/>
            <person name="Guerrero F.D."/>
            <person name="Moolhuijzen P."/>
            <person name="Goolsby J.A."/>
            <person name="Tidwell J."/>
            <person name="Bellgard S.E."/>
            <person name="Bellgard M.I."/>
        </authorList>
    </citation>
    <scope>NUCLEOTIDE SEQUENCE</scope>
    <source>
        <tissue evidence="1">Shoot tissue taken approximately 20 cm above the soil surface</tissue>
    </source>
</reference>
<evidence type="ECO:0000313" key="1">
    <source>
        <dbReference type="EMBL" id="JAD64673.1"/>
    </source>
</evidence>
<accession>A0A0A9BRE1</accession>
<dbReference type="EMBL" id="GBRH01233222">
    <property type="protein sequence ID" value="JAD64673.1"/>
    <property type="molecule type" value="Transcribed_RNA"/>
</dbReference>
<proteinExistence type="predicted"/>